<proteinExistence type="predicted"/>
<protein>
    <submittedName>
        <fullName evidence="1">Uncharacterized protein</fullName>
    </submittedName>
</protein>
<organism evidence="1">
    <name type="scientific">marine metagenome</name>
    <dbReference type="NCBI Taxonomy" id="408172"/>
    <lineage>
        <taxon>unclassified sequences</taxon>
        <taxon>metagenomes</taxon>
        <taxon>ecological metagenomes</taxon>
    </lineage>
</organism>
<feature type="non-terminal residue" evidence="1">
    <location>
        <position position="56"/>
    </location>
</feature>
<reference evidence="1" key="1">
    <citation type="submission" date="2018-05" db="EMBL/GenBank/DDBJ databases">
        <authorList>
            <person name="Lanie J.A."/>
            <person name="Ng W.-L."/>
            <person name="Kazmierczak K.M."/>
            <person name="Andrzejewski T.M."/>
            <person name="Davidsen T.M."/>
            <person name="Wayne K.J."/>
            <person name="Tettelin H."/>
            <person name="Glass J.I."/>
            <person name="Rusch D."/>
            <person name="Podicherti R."/>
            <person name="Tsui H.-C.T."/>
            <person name="Winkler M.E."/>
        </authorList>
    </citation>
    <scope>NUCLEOTIDE SEQUENCE</scope>
</reference>
<accession>A0A381WQQ0</accession>
<dbReference type="EMBL" id="UINC01012570">
    <property type="protein sequence ID" value="SVA54825.1"/>
    <property type="molecule type" value="Genomic_DNA"/>
</dbReference>
<evidence type="ECO:0000313" key="1">
    <source>
        <dbReference type="EMBL" id="SVA54825.1"/>
    </source>
</evidence>
<dbReference type="AlphaFoldDB" id="A0A381WQQ0"/>
<name>A0A381WQQ0_9ZZZZ</name>
<sequence length="56" mass="6366">MAFLIGTLLTLACVLIVSYPLIKTRFTTTYSLSTDQIYELTHLRQLMVSEIAQLET</sequence>
<gene>
    <name evidence="1" type="ORF">METZ01_LOCUS107679</name>
</gene>